<dbReference type="Pfam" id="PF01370">
    <property type="entry name" value="Epimerase"/>
    <property type="match status" value="1"/>
</dbReference>
<dbReference type="InterPro" id="IPR001509">
    <property type="entry name" value="Epimerase_deHydtase"/>
</dbReference>
<protein>
    <recommendedName>
        <fullName evidence="3">NAD-dependent epimerase/dehydratase domain-containing protein</fullName>
    </recommendedName>
</protein>
<dbReference type="InterPro" id="IPR050425">
    <property type="entry name" value="NAD(P)_dehydrat-like"/>
</dbReference>
<comment type="caution">
    <text evidence="4">The sequence shown here is derived from an EMBL/GenBank/DDBJ whole genome shotgun (WGS) entry which is preliminary data.</text>
</comment>
<keyword evidence="1" id="KW-0560">Oxidoreductase</keyword>
<evidence type="ECO:0000259" key="3">
    <source>
        <dbReference type="Pfam" id="PF01370"/>
    </source>
</evidence>
<dbReference type="EMBL" id="JASUXU010000256">
    <property type="protein sequence ID" value="KAK0301817.1"/>
    <property type="molecule type" value="Genomic_DNA"/>
</dbReference>
<gene>
    <name evidence="4" type="ORF">LTR82_018107</name>
</gene>
<evidence type="ECO:0000313" key="5">
    <source>
        <dbReference type="Proteomes" id="UP001168146"/>
    </source>
</evidence>
<evidence type="ECO:0000256" key="1">
    <source>
        <dbReference type="ARBA" id="ARBA00023002"/>
    </source>
</evidence>
<comment type="similarity">
    <text evidence="2">Belongs to the NAD(P)-dependent epimerase/dehydratase family. Dihydroflavonol-4-reductase subfamily.</text>
</comment>
<dbReference type="PANTHER" id="PTHR10366">
    <property type="entry name" value="NAD DEPENDENT EPIMERASE/DEHYDRATASE"/>
    <property type="match status" value="1"/>
</dbReference>
<feature type="domain" description="NAD-dependent epimerase/dehydratase" evidence="3">
    <location>
        <begin position="7"/>
        <end position="189"/>
    </location>
</feature>
<accession>A0AAN6J3N7</accession>
<reference evidence="4" key="1">
    <citation type="submission" date="2021-12" db="EMBL/GenBank/DDBJ databases">
        <title>Black yeast isolated from Biological Soil Crust.</title>
        <authorList>
            <person name="Kurbessoian T."/>
        </authorList>
    </citation>
    <scope>NUCLEOTIDE SEQUENCE</scope>
    <source>
        <strain evidence="4">CCFEE 5208</strain>
    </source>
</reference>
<organism evidence="4 5">
    <name type="scientific">Friedmanniomyces endolithicus</name>
    <dbReference type="NCBI Taxonomy" id="329885"/>
    <lineage>
        <taxon>Eukaryota</taxon>
        <taxon>Fungi</taxon>
        <taxon>Dikarya</taxon>
        <taxon>Ascomycota</taxon>
        <taxon>Pezizomycotina</taxon>
        <taxon>Dothideomycetes</taxon>
        <taxon>Dothideomycetidae</taxon>
        <taxon>Mycosphaerellales</taxon>
        <taxon>Teratosphaeriaceae</taxon>
        <taxon>Friedmanniomyces</taxon>
    </lineage>
</organism>
<dbReference type="FunFam" id="3.40.50.720:FF:000336">
    <property type="entry name" value="Aldehyde reductase"/>
    <property type="match status" value="1"/>
</dbReference>
<dbReference type="SUPFAM" id="SSF51735">
    <property type="entry name" value="NAD(P)-binding Rossmann-fold domains"/>
    <property type="match status" value="1"/>
</dbReference>
<dbReference type="InterPro" id="IPR036291">
    <property type="entry name" value="NAD(P)-bd_dom_sf"/>
</dbReference>
<dbReference type="Proteomes" id="UP001168146">
    <property type="component" value="Unassembled WGS sequence"/>
</dbReference>
<name>A0AAN6J3N7_9PEZI</name>
<sequence>MSTNELVLVTGGSGFLASHCIVQLLEKGYRVRTTVRRLARADEVRRVLRVGGVSEEQANGVSFCAADLERDEGWPEACQDCTYVLHVASPFPLSAPKHEDDLIIPAREGTLRALRAAKTAGTVKRVVVTSSFAAIGYGHAPQSAPFNEDDWTDLNGIIPPYQKSKTIAEGAAWDWITKEGGDMQMAVVNPVASTYEEDAADRSRSPGLPHFAMNPVDARDVADLHIRAMTDPKAAGQRYIATAAGDALWLHEYAALLKKRLGDKARKVPTRQLPDWLLKVVAMFDVSVGLVVPELGKKKNTTSQKAVEQLGWQPRSGEDSIVATAESMPQFGLQK</sequence>
<evidence type="ECO:0000256" key="2">
    <source>
        <dbReference type="ARBA" id="ARBA00023445"/>
    </source>
</evidence>
<dbReference type="PANTHER" id="PTHR10366:SF564">
    <property type="entry name" value="STEROL-4-ALPHA-CARBOXYLATE 3-DEHYDROGENASE, DECARBOXYLATING"/>
    <property type="match status" value="1"/>
</dbReference>
<evidence type="ECO:0000313" key="4">
    <source>
        <dbReference type="EMBL" id="KAK0301817.1"/>
    </source>
</evidence>
<dbReference type="AlphaFoldDB" id="A0AAN6J3N7"/>
<dbReference type="GO" id="GO:0016616">
    <property type="term" value="F:oxidoreductase activity, acting on the CH-OH group of donors, NAD or NADP as acceptor"/>
    <property type="evidence" value="ECO:0007669"/>
    <property type="project" value="TreeGrafter"/>
</dbReference>
<proteinExistence type="inferred from homology"/>
<dbReference type="Gene3D" id="3.40.50.720">
    <property type="entry name" value="NAD(P)-binding Rossmann-like Domain"/>
    <property type="match status" value="1"/>
</dbReference>